<reference evidence="2 3" key="1">
    <citation type="submission" date="2019-09" db="EMBL/GenBank/DDBJ databases">
        <title>A chromosome-level genome assembly of the Chinese tupelo Nyssa sinensis.</title>
        <authorList>
            <person name="Yang X."/>
            <person name="Kang M."/>
            <person name="Yang Y."/>
            <person name="Xiong H."/>
            <person name="Wang M."/>
            <person name="Zhang Z."/>
            <person name="Wang Z."/>
            <person name="Wu H."/>
            <person name="Ma T."/>
            <person name="Liu J."/>
            <person name="Xi Z."/>
        </authorList>
    </citation>
    <scope>NUCLEOTIDE SEQUENCE [LARGE SCALE GENOMIC DNA]</scope>
    <source>
        <strain evidence="2">J267</strain>
        <tissue evidence="2">Leaf</tissue>
    </source>
</reference>
<dbReference type="Proteomes" id="UP000325577">
    <property type="component" value="Linkage Group LG13"/>
</dbReference>
<sequence>MEATLSSIVSTVASQHHKLAALPSPNASHACPLVAIAFQQAKSSFIGTVATQQHKLATHKRVVVDTLAAQQLTICGEWRVVSGKGKAVQPPPDPGSSSIPIQHVDESKIPDPLSETIDPIGIIPTEVDSFISPKNPELAS</sequence>
<accession>A0A5J5BI35</accession>
<dbReference type="AlphaFoldDB" id="A0A5J5BI35"/>
<gene>
    <name evidence="2" type="ORF">F0562_025420</name>
</gene>
<evidence type="ECO:0000256" key="1">
    <source>
        <dbReference type="SAM" id="MobiDB-lite"/>
    </source>
</evidence>
<evidence type="ECO:0000313" key="2">
    <source>
        <dbReference type="EMBL" id="KAA8541457.1"/>
    </source>
</evidence>
<evidence type="ECO:0000313" key="3">
    <source>
        <dbReference type="Proteomes" id="UP000325577"/>
    </source>
</evidence>
<organism evidence="2 3">
    <name type="scientific">Nyssa sinensis</name>
    <dbReference type="NCBI Taxonomy" id="561372"/>
    <lineage>
        <taxon>Eukaryota</taxon>
        <taxon>Viridiplantae</taxon>
        <taxon>Streptophyta</taxon>
        <taxon>Embryophyta</taxon>
        <taxon>Tracheophyta</taxon>
        <taxon>Spermatophyta</taxon>
        <taxon>Magnoliopsida</taxon>
        <taxon>eudicotyledons</taxon>
        <taxon>Gunneridae</taxon>
        <taxon>Pentapetalae</taxon>
        <taxon>asterids</taxon>
        <taxon>Cornales</taxon>
        <taxon>Nyssaceae</taxon>
        <taxon>Nyssa</taxon>
    </lineage>
</organism>
<keyword evidence="3" id="KW-1185">Reference proteome</keyword>
<dbReference type="EMBL" id="CM018036">
    <property type="protein sequence ID" value="KAA8541457.1"/>
    <property type="molecule type" value="Genomic_DNA"/>
</dbReference>
<name>A0A5J5BI35_9ASTE</name>
<proteinExistence type="predicted"/>
<feature type="region of interest" description="Disordered" evidence="1">
    <location>
        <begin position="84"/>
        <end position="103"/>
    </location>
</feature>
<protein>
    <submittedName>
        <fullName evidence="2">Uncharacterized protein</fullName>
    </submittedName>
</protein>